<accession>A0A853G1M0</accession>
<dbReference type="PIRSF" id="PIRSF017082">
    <property type="entry name" value="YflP"/>
    <property type="match status" value="1"/>
</dbReference>
<feature type="signal peptide" evidence="2">
    <location>
        <begin position="1"/>
        <end position="28"/>
    </location>
</feature>
<dbReference type="PANTHER" id="PTHR42928">
    <property type="entry name" value="TRICARBOXYLATE-BINDING PROTEIN"/>
    <property type="match status" value="1"/>
</dbReference>
<dbReference type="Proteomes" id="UP000559809">
    <property type="component" value="Unassembled WGS sequence"/>
</dbReference>
<keyword evidence="2" id="KW-0732">Signal</keyword>
<feature type="chain" id="PRO_5032316338" evidence="2">
    <location>
        <begin position="29"/>
        <end position="327"/>
    </location>
</feature>
<dbReference type="RefSeq" id="WP_180155079.1">
    <property type="nucleotide sequence ID" value="NZ_JACCEM010000005.1"/>
</dbReference>
<sequence>MKHHRHTHTLLLAPLMLCMALLAPSAMAQALPGGPITIVVPFPPGGVTDVVARSVANELGQLWKQPVVVDNRPGAGGNIGAAAVARSAGDGRTLLFAGTSIVINAVMQDKVPYTLMGDLQPITQVADLPFLIVVNDSVPAKTLPELVQYAKQHPGALNFGSGGNGTSPHVAGELFKQKTHTDIVHIPFKGAAAATTDLLAGRIQLMIDSAQGLIPYVQKGDLRALATPRAERIPSLPDVPTVKESSSLDIDVSSWLSLWAPGGTPGELMDRISRDVATVLAKDSVRESLLQKTVLPVGSGRADFTAFVKSELTKWRQVIDQAQAKAQ</sequence>
<name>A0A853G1M0_9BURK</name>
<dbReference type="SUPFAM" id="SSF53850">
    <property type="entry name" value="Periplasmic binding protein-like II"/>
    <property type="match status" value="1"/>
</dbReference>
<organism evidence="3 4">
    <name type="scientific">Parapusillimonas granuli</name>
    <dbReference type="NCBI Taxonomy" id="380911"/>
    <lineage>
        <taxon>Bacteria</taxon>
        <taxon>Pseudomonadati</taxon>
        <taxon>Pseudomonadota</taxon>
        <taxon>Betaproteobacteria</taxon>
        <taxon>Burkholderiales</taxon>
        <taxon>Alcaligenaceae</taxon>
        <taxon>Parapusillimonas</taxon>
    </lineage>
</organism>
<comment type="caution">
    <text evidence="3">The sequence shown here is derived from an EMBL/GenBank/DDBJ whole genome shotgun (WGS) entry which is preliminary data.</text>
</comment>
<dbReference type="PANTHER" id="PTHR42928:SF5">
    <property type="entry name" value="BLR1237 PROTEIN"/>
    <property type="match status" value="1"/>
</dbReference>
<proteinExistence type="inferred from homology"/>
<dbReference type="Gene3D" id="3.40.190.150">
    <property type="entry name" value="Bordetella uptake gene, domain 1"/>
    <property type="match status" value="1"/>
</dbReference>
<protein>
    <submittedName>
        <fullName evidence="3">Tripartite tricarboxylate transporter substrate binding protein</fullName>
    </submittedName>
</protein>
<dbReference type="Pfam" id="PF03401">
    <property type="entry name" value="TctC"/>
    <property type="match status" value="1"/>
</dbReference>
<comment type="similarity">
    <text evidence="1">Belongs to the UPF0065 (bug) family.</text>
</comment>
<evidence type="ECO:0000256" key="2">
    <source>
        <dbReference type="SAM" id="SignalP"/>
    </source>
</evidence>
<keyword evidence="4" id="KW-1185">Reference proteome</keyword>
<evidence type="ECO:0000256" key="1">
    <source>
        <dbReference type="ARBA" id="ARBA00006987"/>
    </source>
</evidence>
<dbReference type="InterPro" id="IPR042100">
    <property type="entry name" value="Bug_dom1"/>
</dbReference>
<dbReference type="AlphaFoldDB" id="A0A853G1M0"/>
<evidence type="ECO:0000313" key="3">
    <source>
        <dbReference type="EMBL" id="NYT49772.1"/>
    </source>
</evidence>
<dbReference type="EMBL" id="JACCEM010000005">
    <property type="protein sequence ID" value="NYT49772.1"/>
    <property type="molecule type" value="Genomic_DNA"/>
</dbReference>
<gene>
    <name evidence="3" type="ORF">H0A72_10685</name>
</gene>
<dbReference type="InterPro" id="IPR005064">
    <property type="entry name" value="BUG"/>
</dbReference>
<reference evidence="3 4" key="1">
    <citation type="submission" date="2020-07" db="EMBL/GenBank/DDBJ databases">
        <title>Taxonomic revisions and descriptions of new bacterial species based on genomic comparisons in the high-G+C-content subgroup of the family Alcaligenaceae.</title>
        <authorList>
            <person name="Szabo A."/>
            <person name="Felfoldi T."/>
        </authorList>
    </citation>
    <scope>NUCLEOTIDE SEQUENCE [LARGE SCALE GENOMIC DNA]</scope>
    <source>
        <strain evidence="3 4">LMG 24012</strain>
    </source>
</reference>
<dbReference type="Gene3D" id="3.40.190.10">
    <property type="entry name" value="Periplasmic binding protein-like II"/>
    <property type="match status" value="1"/>
</dbReference>
<evidence type="ECO:0000313" key="4">
    <source>
        <dbReference type="Proteomes" id="UP000559809"/>
    </source>
</evidence>